<keyword evidence="7" id="KW-1185">Reference proteome</keyword>
<evidence type="ECO:0000313" key="5">
    <source>
        <dbReference type="EMBL" id="KAF0695848.1"/>
    </source>
</evidence>
<accession>A0A485KZN4</accession>
<evidence type="ECO:0000256" key="3">
    <source>
        <dbReference type="PROSITE-ProRule" id="PRU00023"/>
    </source>
</evidence>
<keyword evidence="2 3" id="KW-0040">ANK repeat</keyword>
<evidence type="ECO:0000256" key="2">
    <source>
        <dbReference type="ARBA" id="ARBA00023043"/>
    </source>
</evidence>
<dbReference type="Gene3D" id="1.25.40.20">
    <property type="entry name" value="Ankyrin repeat-containing domain"/>
    <property type="match status" value="6"/>
</dbReference>
<feature type="repeat" description="ANK" evidence="3">
    <location>
        <begin position="415"/>
        <end position="441"/>
    </location>
</feature>
<dbReference type="PANTHER" id="PTHR24198">
    <property type="entry name" value="ANKYRIN REPEAT AND PROTEIN KINASE DOMAIN-CONTAINING PROTEIN"/>
    <property type="match status" value="1"/>
</dbReference>
<name>A0A485KZN4_9STRA</name>
<feature type="repeat" description="ANK" evidence="3">
    <location>
        <begin position="151"/>
        <end position="173"/>
    </location>
</feature>
<dbReference type="Pfam" id="PF12796">
    <property type="entry name" value="Ank_2"/>
    <property type="match status" value="6"/>
</dbReference>
<dbReference type="EMBL" id="CAADRA010005469">
    <property type="protein sequence ID" value="VFT90207.1"/>
    <property type="molecule type" value="Genomic_DNA"/>
</dbReference>
<evidence type="ECO:0000313" key="6">
    <source>
        <dbReference type="EMBL" id="VFT90207.1"/>
    </source>
</evidence>
<dbReference type="PROSITE" id="PS50088">
    <property type="entry name" value="ANK_REPEAT"/>
    <property type="match status" value="7"/>
</dbReference>
<feature type="region of interest" description="Disordered" evidence="4">
    <location>
        <begin position="1"/>
        <end position="23"/>
    </location>
</feature>
<gene>
    <name evidence="6" type="primary">Aste57867_13368</name>
    <name evidence="5" type="ORF">As57867_013318</name>
    <name evidence="6" type="ORF">ASTE57867_13368</name>
</gene>
<feature type="repeat" description="ANK" evidence="3">
    <location>
        <begin position="666"/>
        <end position="698"/>
    </location>
</feature>
<dbReference type="EMBL" id="VJMH01005448">
    <property type="protein sequence ID" value="KAF0695848.1"/>
    <property type="molecule type" value="Genomic_DNA"/>
</dbReference>
<dbReference type="InterPro" id="IPR002110">
    <property type="entry name" value="Ankyrin_rpt"/>
</dbReference>
<sequence>MGCTQSQAITHDAPTPLGDTHPNECPSGRHVYCGGDEAVADVHMSTQLQQHINPQFVRAIIEDPDDQARPFSPVDETIVQPNTSLQAVSTCDAIEVPRALRLKHKTKKRTRQSRVLNSLLISRDAAPTPSEVLAAIHSIGDARAIDEQDVFGRTLLHYAAVYGHTELMEMLLNELAIQVDVVDAQRNTALHLAASRGCVKQVQILLAHGASTTALNMHLQSPLLVALYAAERIRFKQRNDDGNINFNRVVSLLWETTSTSVLTVRDRYDVSAIKLERIVFGDFIDAARKGLVQRLEHLLESGKVPDINMTYRELGRSALHEACDRGQEAAADILIARGIDGGLQDCRGTTALHVATTRGHAKLVDRITQAFPAATLIGDVNGYTAFHLAILHKQSTIAMAMIQTMPEAIKRQDVFGRTPLHLACLVGDTMVAMALLSKGADPTVQIWTRPKQLQRCRHVRRRGPHLIGLFWKRGLGETIAVPCPIEALLVGWANEVADDADFMELFRRLLIRGAWSRDARDCRNRPLAQSLVTALCAKPDVVIRCLEELDTHQLLALEAQDAGGDTLLLHECKRVCRDMLDDGASLSIVRCLVNLGANVNIANAAAQSPLSCATFYGHTALVQLLLDIPTTSLTGAAALHMACLGGHVHLVELLLDHGAPIDGTDDDETPLFLAIRSCKYAVVACLLLRGADANAIRPILPLVVAFDQPYRLGGRRSKSEMGSPLRLVLRLASPVFQPRTYDIVPSFSDMLAETDRIYTSKNELVHREVWQSWQAIGILLVTQLLAINGSPVHVDLDDVTLAAKLGFWSIVESLLLLLGRQMSVSDAPLCKPKADEEASPVELHAIHYASAAGQTSIVAALVQEHNVSPNLQVAYPIRNATRRYPTRPSPSTVATPLAYAYTRGHMVTTAKLLLQGATLPISMSAIRWIHAGWPAWRKIGYVVRGCKTRREDTLPATLLLQYVECHARDPMVQETLVHVVAQRGDTVAMQTLVDAGAKLDVLNSRNQLASMVAAQTVDGSRMLQFLWPFLSDAHKTLTCQACTRCSPVNVASLAFCLQEPQHFEGGAHYSPAFLDNQIIAAHLLRSANIPIDISEWQILAIVLHSKQGRRCRPLIQAILPMVDATVPIPIVAEIASTAAKYHWWPLVHHLLDAFAVPLVRTLNKTRVDSQRLSKTSKSVDKLHPPTTTHRIIPSKLTTQRQSSKTHVKRRRSTKKALSDVLEITKRSVLHEAIIGRELDLIKRLLQQGWELTRDVNGQSALHYAVHLGDMTLLEVFQTHLAPAVLMASLNEADSKGHTPLHEAAMRGHVDVVNTLLAAGANATLRSHAGWSPLALAAKYNHEAVVQRLVTQELPLEMVETTPIEKESILLVAAKHGAFRVVRWLLECTLPGTNVGLADDGKSLVHFAALYNQVPALLTTGTRALCANMRDSHGYLPMHYAFMLGHIDAMDALLSDAVEMAKPIQHINGEPFDIAMMLTWNPLPGPGGRTKSLLAKLHASGYPWPMLFAPYVAPKSKRRPKSIAQTRSSNVVPPYLAAILPTARGRVDDTPASLLGLLFIAPSTHVFTHAIFLRLVVTNHLVVVDAILTLRQDDEGSPRVLKGIRDAIALSERRGLEAMSLRLLQDAPGPLSIVSSDVSTTSPRKLPAALILAAERGHCALLNAWFERESIDDESCMMLLTHAIACGQLGLFPLVDPWLDDSTDAFRAPSLKRWLQLQHVLPNQMAIEWSAEPLATPWAVENEQQAAFCGPVEDYETIERLPREMLEVLSSIGCIDPLPHMEPK</sequence>
<feature type="repeat" description="ANK" evidence="3">
    <location>
        <begin position="314"/>
        <end position="346"/>
    </location>
</feature>
<reference evidence="5" key="2">
    <citation type="submission" date="2019-06" db="EMBL/GenBank/DDBJ databases">
        <title>Genomics analysis of Aphanomyces spp. identifies a new class of oomycete effector associated with host adaptation.</title>
        <authorList>
            <person name="Gaulin E."/>
        </authorList>
    </citation>
    <scope>NUCLEOTIDE SEQUENCE</scope>
    <source>
        <strain evidence="5">CBS 578.67</strain>
    </source>
</reference>
<keyword evidence="1" id="KW-0677">Repeat</keyword>
<evidence type="ECO:0000256" key="1">
    <source>
        <dbReference type="ARBA" id="ARBA00022737"/>
    </source>
</evidence>
<dbReference type="SMART" id="SM00248">
    <property type="entry name" value="ANK"/>
    <property type="match status" value="19"/>
</dbReference>
<evidence type="ECO:0000313" key="7">
    <source>
        <dbReference type="Proteomes" id="UP000332933"/>
    </source>
</evidence>
<reference evidence="6 7" key="1">
    <citation type="submission" date="2019-03" db="EMBL/GenBank/DDBJ databases">
        <authorList>
            <person name="Gaulin E."/>
            <person name="Dumas B."/>
        </authorList>
    </citation>
    <scope>NUCLEOTIDE SEQUENCE [LARGE SCALE GENOMIC DNA]</scope>
    <source>
        <strain evidence="6">CBS 568.67</strain>
    </source>
</reference>
<organism evidence="6 7">
    <name type="scientific">Aphanomyces stellatus</name>
    <dbReference type="NCBI Taxonomy" id="120398"/>
    <lineage>
        <taxon>Eukaryota</taxon>
        <taxon>Sar</taxon>
        <taxon>Stramenopiles</taxon>
        <taxon>Oomycota</taxon>
        <taxon>Saprolegniomycetes</taxon>
        <taxon>Saprolegniales</taxon>
        <taxon>Verrucalvaceae</taxon>
        <taxon>Aphanomyces</taxon>
    </lineage>
</organism>
<protein>
    <submittedName>
        <fullName evidence="6">Aste57867_13368 protein</fullName>
    </submittedName>
</protein>
<dbReference type="PROSITE" id="PS50297">
    <property type="entry name" value="ANK_REP_REGION"/>
    <property type="match status" value="6"/>
</dbReference>
<dbReference type="OrthoDB" id="823504at2759"/>
<dbReference type="PRINTS" id="PR01415">
    <property type="entry name" value="ANKYRIN"/>
</dbReference>
<dbReference type="SUPFAM" id="SSF48403">
    <property type="entry name" value="Ankyrin repeat"/>
    <property type="match status" value="4"/>
</dbReference>
<dbReference type="Proteomes" id="UP000332933">
    <property type="component" value="Unassembled WGS sequence"/>
</dbReference>
<dbReference type="PANTHER" id="PTHR24198:SF165">
    <property type="entry name" value="ANKYRIN REPEAT-CONTAINING PROTEIN-RELATED"/>
    <property type="match status" value="1"/>
</dbReference>
<feature type="repeat" description="ANK" evidence="3">
    <location>
        <begin position="185"/>
        <end position="217"/>
    </location>
</feature>
<dbReference type="InterPro" id="IPR036770">
    <property type="entry name" value="Ankyrin_rpt-contain_sf"/>
</dbReference>
<evidence type="ECO:0000256" key="4">
    <source>
        <dbReference type="SAM" id="MobiDB-lite"/>
    </source>
</evidence>
<proteinExistence type="predicted"/>
<feature type="repeat" description="ANK" evidence="3">
    <location>
        <begin position="1295"/>
        <end position="1327"/>
    </location>
</feature>
<feature type="repeat" description="ANK" evidence="3">
    <location>
        <begin position="634"/>
        <end position="666"/>
    </location>
</feature>